<keyword evidence="4 6" id="KW-0378">Hydrolase</keyword>
<comment type="caution">
    <text evidence="11">The sequence shown here is derived from an EMBL/GenBank/DDBJ whole genome shotgun (WGS) entry which is preliminary data.</text>
</comment>
<accession>A0ABN1TWE4</accession>
<evidence type="ECO:0000259" key="10">
    <source>
        <dbReference type="Pfam" id="PF17766"/>
    </source>
</evidence>
<dbReference type="PROSITE" id="PS51892">
    <property type="entry name" value="SUBTILASE"/>
    <property type="match status" value="1"/>
</dbReference>
<feature type="domain" description="Peptidase S8/S53" evidence="8">
    <location>
        <begin position="148"/>
        <end position="580"/>
    </location>
</feature>
<dbReference type="Proteomes" id="UP001501581">
    <property type="component" value="Unassembled WGS sequence"/>
</dbReference>
<evidence type="ECO:0000259" key="9">
    <source>
        <dbReference type="Pfam" id="PF02225"/>
    </source>
</evidence>
<dbReference type="Pfam" id="PF00082">
    <property type="entry name" value="Peptidase_S8"/>
    <property type="match status" value="1"/>
</dbReference>
<gene>
    <name evidence="11" type="ORF">GCM10009668_24240</name>
</gene>
<proteinExistence type="inferred from homology"/>
<dbReference type="InterPro" id="IPR022398">
    <property type="entry name" value="Peptidase_S8_His-AS"/>
</dbReference>
<dbReference type="Gene3D" id="3.40.50.200">
    <property type="entry name" value="Peptidase S8/S53 domain"/>
    <property type="match status" value="1"/>
</dbReference>
<dbReference type="InterPro" id="IPR000209">
    <property type="entry name" value="Peptidase_S8/S53_dom"/>
</dbReference>
<feature type="active site" description="Charge relay system" evidence="6">
    <location>
        <position position="157"/>
    </location>
</feature>
<evidence type="ECO:0000256" key="1">
    <source>
        <dbReference type="ARBA" id="ARBA00011073"/>
    </source>
</evidence>
<feature type="active site" description="Charge relay system" evidence="6">
    <location>
        <position position="538"/>
    </location>
</feature>
<dbReference type="InterPro" id="IPR023827">
    <property type="entry name" value="Peptidase_S8_Asp-AS"/>
</dbReference>
<dbReference type="Pfam" id="PF17766">
    <property type="entry name" value="fn3_6"/>
    <property type="match status" value="1"/>
</dbReference>
<evidence type="ECO:0000256" key="2">
    <source>
        <dbReference type="ARBA" id="ARBA00022670"/>
    </source>
</evidence>
<dbReference type="PANTHER" id="PTHR10795">
    <property type="entry name" value="PROPROTEIN CONVERTASE SUBTILISIN/KEXIN"/>
    <property type="match status" value="1"/>
</dbReference>
<evidence type="ECO:0000313" key="12">
    <source>
        <dbReference type="Proteomes" id="UP001501581"/>
    </source>
</evidence>
<dbReference type="InterPro" id="IPR015500">
    <property type="entry name" value="Peptidase_S8_subtilisin-rel"/>
</dbReference>
<keyword evidence="5 6" id="KW-0720">Serine protease</keyword>
<dbReference type="SUPFAM" id="SSF52743">
    <property type="entry name" value="Subtilisin-like"/>
    <property type="match status" value="1"/>
</dbReference>
<feature type="signal peptide" evidence="7">
    <location>
        <begin position="1"/>
        <end position="35"/>
    </location>
</feature>
<keyword evidence="3 7" id="KW-0732">Signal</keyword>
<comment type="similarity">
    <text evidence="1 6">Belongs to the peptidase S8 family.</text>
</comment>
<name>A0ABN1TWE4_9ACTN</name>
<dbReference type="InterPro" id="IPR045051">
    <property type="entry name" value="SBT"/>
</dbReference>
<organism evidence="11 12">
    <name type="scientific">Nocardioides dubius</name>
    <dbReference type="NCBI Taxonomy" id="317019"/>
    <lineage>
        <taxon>Bacteria</taxon>
        <taxon>Bacillati</taxon>
        <taxon>Actinomycetota</taxon>
        <taxon>Actinomycetes</taxon>
        <taxon>Propionibacteriales</taxon>
        <taxon>Nocardioidaceae</taxon>
        <taxon>Nocardioides</taxon>
    </lineage>
</organism>
<dbReference type="Gene3D" id="3.50.30.30">
    <property type="match status" value="1"/>
</dbReference>
<feature type="domain" description="Subtilisin-like protease fibronectin type-III" evidence="10">
    <location>
        <begin position="618"/>
        <end position="711"/>
    </location>
</feature>
<dbReference type="InterPro" id="IPR036852">
    <property type="entry name" value="Peptidase_S8/S53_dom_sf"/>
</dbReference>
<dbReference type="PROSITE" id="PS00136">
    <property type="entry name" value="SUBTILASE_ASP"/>
    <property type="match status" value="1"/>
</dbReference>
<evidence type="ECO:0000256" key="4">
    <source>
        <dbReference type="ARBA" id="ARBA00022801"/>
    </source>
</evidence>
<evidence type="ECO:0000256" key="7">
    <source>
        <dbReference type="SAM" id="SignalP"/>
    </source>
</evidence>
<sequence>MGREMARRLRAAALAGASVLAALTTLLPLPATASAAPSAVAVGGEDLYLIAMVGPGTAGYRGPLSTADYRAGLMIRQQAVLTALDATAESRWTTALSGMSVRLDPARAQAAAGLPGVQLVQPDRVHQVAAAPRSPATGAPPSDTGRGGRGTVVGFVDTGIDAANPAFVGSTRLGPAPERFRGGCPQLWGALTCTDKVVGARYFVKAFGSQNLRAGASVSAHDDQGHGTMVASLAVGNQTTVAAAQKPASSRFSGIAPDARAAVYKACWEAPDPDQDGCASADVVAAIDQAVADRVDVLNLAIRGSGTRDVVALALLGAAESDIAVVAAAGNEAGRIGYQDPWVTAVGAATTGYPRGELRLGDGTRLRGLLTTGGTDGPRRVVAASSLAAAGASADEARICAPGSLDAGRAADRIVVCERGAVARLTKAETVRLAGGAAMVLVNGRGDELAADRPALPTLSVSAAKGRALRERLAQGAARGTIIAVASSAPARATRWSATGSRRAAAVKPDLLAPGLGVLAATSSATGRGRWDVLSGTSAAAAQVAGAAARVRARHPEWSQAAVRSALVGTAVPTAGDATLRQGAGVLDVDAAVAPGLVHDVAPGRYRRVLETGSGEVNQSALIVTGLRGSGSYRRTLTNVRANARYWSVRAHGFTGHRVSVRPVAVKVGAGAHAHYTITVSRLPGRAPATDDGWIVWRDARDNRVRVPVVIAR</sequence>
<feature type="domain" description="PA" evidence="9">
    <location>
        <begin position="399"/>
        <end position="469"/>
    </location>
</feature>
<feature type="chain" id="PRO_5047204343" evidence="7">
    <location>
        <begin position="36"/>
        <end position="713"/>
    </location>
</feature>
<dbReference type="InterPro" id="IPR041469">
    <property type="entry name" value="Subtilisin-like_FN3"/>
</dbReference>
<evidence type="ECO:0000256" key="3">
    <source>
        <dbReference type="ARBA" id="ARBA00022729"/>
    </source>
</evidence>
<reference evidence="11 12" key="1">
    <citation type="journal article" date="2019" name="Int. J. Syst. Evol. Microbiol.">
        <title>The Global Catalogue of Microorganisms (GCM) 10K type strain sequencing project: providing services to taxonomists for standard genome sequencing and annotation.</title>
        <authorList>
            <consortium name="The Broad Institute Genomics Platform"/>
            <consortium name="The Broad Institute Genome Sequencing Center for Infectious Disease"/>
            <person name="Wu L."/>
            <person name="Ma J."/>
        </authorList>
    </citation>
    <scope>NUCLEOTIDE SEQUENCE [LARGE SCALE GENOMIC DNA]</scope>
    <source>
        <strain evidence="11 12">JCM 13008</strain>
    </source>
</reference>
<keyword evidence="12" id="KW-1185">Reference proteome</keyword>
<dbReference type="CDD" id="cd02120">
    <property type="entry name" value="PA_subtilisin_like"/>
    <property type="match status" value="1"/>
</dbReference>
<evidence type="ECO:0000313" key="11">
    <source>
        <dbReference type="EMBL" id="GAA1104280.1"/>
    </source>
</evidence>
<dbReference type="EMBL" id="BAAALG010000010">
    <property type="protein sequence ID" value="GAA1104280.1"/>
    <property type="molecule type" value="Genomic_DNA"/>
</dbReference>
<keyword evidence="2 6" id="KW-0645">Protease</keyword>
<dbReference type="Gene3D" id="2.60.40.2310">
    <property type="match status" value="1"/>
</dbReference>
<evidence type="ECO:0000259" key="8">
    <source>
        <dbReference type="Pfam" id="PF00082"/>
    </source>
</evidence>
<evidence type="ECO:0000256" key="6">
    <source>
        <dbReference type="PROSITE-ProRule" id="PRU01240"/>
    </source>
</evidence>
<protein>
    <submittedName>
        <fullName evidence="11">Uncharacterized protein</fullName>
    </submittedName>
</protein>
<dbReference type="InterPro" id="IPR003137">
    <property type="entry name" value="PA_domain"/>
</dbReference>
<evidence type="ECO:0000256" key="5">
    <source>
        <dbReference type="ARBA" id="ARBA00022825"/>
    </source>
</evidence>
<dbReference type="Pfam" id="PF02225">
    <property type="entry name" value="PA"/>
    <property type="match status" value="1"/>
</dbReference>
<dbReference type="PRINTS" id="PR00723">
    <property type="entry name" value="SUBTILISIN"/>
</dbReference>
<feature type="active site" description="Charge relay system" evidence="6">
    <location>
        <position position="226"/>
    </location>
</feature>
<dbReference type="PROSITE" id="PS00137">
    <property type="entry name" value="SUBTILASE_HIS"/>
    <property type="match status" value="1"/>
</dbReference>